<protein>
    <recommendedName>
        <fullName evidence="3">Ankyrin repeat domain-containing protein</fullName>
    </recommendedName>
</protein>
<dbReference type="OrthoDB" id="1438637at2"/>
<sequence>MHDLVTQSIWTPAHQAIENDEVRELARLLDSGADPNEICGNMTLLAHAVDYEADTAIQGDCEMEVTFTAVLLAFGADPALAAEGGKSAIKMAEMYPHPSAIKLIQRFV</sequence>
<dbReference type="RefSeq" id="WP_046593007.1">
    <property type="nucleotide sequence ID" value="NZ_LAVA02000167.1"/>
</dbReference>
<dbReference type="SUPFAM" id="SSF48403">
    <property type="entry name" value="Ankyrin repeat"/>
    <property type="match status" value="1"/>
</dbReference>
<dbReference type="EMBL" id="LAVA02000167">
    <property type="protein sequence ID" value="OIJ62564.1"/>
    <property type="molecule type" value="Genomic_DNA"/>
</dbReference>
<evidence type="ECO:0008006" key="3">
    <source>
        <dbReference type="Google" id="ProtNLM"/>
    </source>
</evidence>
<evidence type="ECO:0000313" key="1">
    <source>
        <dbReference type="EMBL" id="OIJ62564.1"/>
    </source>
</evidence>
<gene>
    <name evidence="1" type="ORF">WN71_038870</name>
</gene>
<dbReference type="InterPro" id="IPR036770">
    <property type="entry name" value="Ankyrin_rpt-contain_sf"/>
</dbReference>
<proteinExistence type="predicted"/>
<dbReference type="Gene3D" id="1.25.40.20">
    <property type="entry name" value="Ankyrin repeat-containing domain"/>
    <property type="match status" value="1"/>
</dbReference>
<comment type="caution">
    <text evidence="1">The sequence shown here is derived from an EMBL/GenBank/DDBJ whole genome shotgun (WGS) entry which is preliminary data.</text>
</comment>
<name>A0A1J4NLR6_9ACTN</name>
<evidence type="ECO:0000313" key="2">
    <source>
        <dbReference type="Proteomes" id="UP000034196"/>
    </source>
</evidence>
<organism evidence="1 2">
    <name type="scientific">Streptomyces mangrovisoli</name>
    <dbReference type="NCBI Taxonomy" id="1428628"/>
    <lineage>
        <taxon>Bacteria</taxon>
        <taxon>Bacillati</taxon>
        <taxon>Actinomycetota</taxon>
        <taxon>Actinomycetes</taxon>
        <taxon>Kitasatosporales</taxon>
        <taxon>Streptomycetaceae</taxon>
        <taxon>Streptomyces</taxon>
    </lineage>
</organism>
<reference evidence="1" key="1">
    <citation type="submission" date="2016-10" db="EMBL/GenBank/DDBJ databases">
        <title>Genome sequence of Streptomyces mangrovisoli MUSC 149.</title>
        <authorList>
            <person name="Lee L.-H."/>
            <person name="Ser H.-L."/>
        </authorList>
    </citation>
    <scope>NUCLEOTIDE SEQUENCE [LARGE SCALE GENOMIC DNA]</scope>
    <source>
        <strain evidence="1">MUSC 149</strain>
    </source>
</reference>
<dbReference type="AlphaFoldDB" id="A0A1J4NLR6"/>
<dbReference type="Proteomes" id="UP000034196">
    <property type="component" value="Unassembled WGS sequence"/>
</dbReference>
<keyword evidence="2" id="KW-1185">Reference proteome</keyword>
<dbReference type="STRING" id="1428628.WN71_038870"/>
<accession>A0A1J4NLR6</accession>